<name>A0A8S5LN70_9CAUD</name>
<accession>A0A8S5LN70</accession>
<protein>
    <submittedName>
        <fullName evidence="1">Uncharacterized protein</fullName>
    </submittedName>
</protein>
<organism evidence="1">
    <name type="scientific">Siphoviridae sp. ctbQZ1</name>
    <dbReference type="NCBI Taxonomy" id="2827581"/>
    <lineage>
        <taxon>Viruses</taxon>
        <taxon>Duplodnaviria</taxon>
        <taxon>Heunggongvirae</taxon>
        <taxon>Uroviricota</taxon>
        <taxon>Caudoviricetes</taxon>
    </lineage>
</organism>
<evidence type="ECO:0000313" key="1">
    <source>
        <dbReference type="EMBL" id="DAD71323.1"/>
    </source>
</evidence>
<proteinExistence type="predicted"/>
<sequence>MKHYESLVLKGTQRKIERTAILSHFKAITLGFDSRTDCFKSRINTVFAAS</sequence>
<dbReference type="EMBL" id="BK015881">
    <property type="protein sequence ID" value="DAD71323.1"/>
    <property type="molecule type" value="Genomic_DNA"/>
</dbReference>
<reference evidence="1" key="1">
    <citation type="journal article" date="2021" name="Proc. Natl. Acad. Sci. U.S.A.">
        <title>A Catalog of Tens of Thousands of Viruses from Human Metagenomes Reveals Hidden Associations with Chronic Diseases.</title>
        <authorList>
            <person name="Tisza M.J."/>
            <person name="Buck C.B."/>
        </authorList>
    </citation>
    <scope>NUCLEOTIDE SEQUENCE</scope>
    <source>
        <strain evidence="1">CtbQZ1</strain>
    </source>
</reference>